<evidence type="ECO:0000256" key="3">
    <source>
        <dbReference type="SAM" id="Phobius"/>
    </source>
</evidence>
<dbReference type="InParanoid" id="H3AGA2"/>
<dbReference type="Pfam" id="PF05461">
    <property type="entry name" value="ApoL"/>
    <property type="match status" value="1"/>
</dbReference>
<dbReference type="InterPro" id="IPR008405">
    <property type="entry name" value="ApoL"/>
</dbReference>
<feature type="transmembrane region" description="Helical" evidence="3">
    <location>
        <begin position="21"/>
        <end position="46"/>
    </location>
</feature>
<reference evidence="4" key="3">
    <citation type="submission" date="2025-09" db="UniProtKB">
        <authorList>
            <consortium name="Ensembl"/>
        </authorList>
    </citation>
    <scope>IDENTIFICATION</scope>
</reference>
<feature type="transmembrane region" description="Helical" evidence="3">
    <location>
        <begin position="52"/>
        <end position="77"/>
    </location>
</feature>
<reference evidence="4" key="2">
    <citation type="submission" date="2025-08" db="UniProtKB">
        <authorList>
            <consortium name="Ensembl"/>
        </authorList>
    </citation>
    <scope>IDENTIFICATION</scope>
</reference>
<keyword evidence="3" id="KW-1133">Transmembrane helix</keyword>
<keyword evidence="3" id="KW-0472">Membrane</keyword>
<proteinExistence type="inferred from homology"/>
<comment type="similarity">
    <text evidence="1">Belongs to the apolipoprotein L family.</text>
</comment>
<dbReference type="EMBL" id="AFYH01220229">
    <property type="status" value="NOT_ANNOTATED_CDS"/>
    <property type="molecule type" value="Genomic_DNA"/>
</dbReference>
<evidence type="ECO:0000313" key="4">
    <source>
        <dbReference type="Ensembl" id="ENSLACP00000008673.1"/>
    </source>
</evidence>
<feature type="transmembrane region" description="Helical" evidence="3">
    <location>
        <begin position="165"/>
        <end position="185"/>
    </location>
</feature>
<dbReference type="GO" id="GO:0005576">
    <property type="term" value="C:extracellular region"/>
    <property type="evidence" value="ECO:0007669"/>
    <property type="project" value="InterPro"/>
</dbReference>
<organism evidence="4 5">
    <name type="scientific">Latimeria chalumnae</name>
    <name type="common">Coelacanth</name>
    <dbReference type="NCBI Taxonomy" id="7897"/>
    <lineage>
        <taxon>Eukaryota</taxon>
        <taxon>Metazoa</taxon>
        <taxon>Chordata</taxon>
        <taxon>Craniata</taxon>
        <taxon>Vertebrata</taxon>
        <taxon>Euteleostomi</taxon>
        <taxon>Coelacanthiformes</taxon>
        <taxon>Coelacanthidae</taxon>
        <taxon>Latimeria</taxon>
    </lineage>
</organism>
<dbReference type="GeneTree" id="ENSGT01030000234599"/>
<keyword evidence="5" id="KW-1185">Reference proteome</keyword>
<gene>
    <name evidence="4" type="primary">LOC102359735</name>
</gene>
<dbReference type="eggNOG" id="ENOG502QPNS">
    <property type="taxonomic scope" value="Eukaryota"/>
</dbReference>
<reference evidence="5" key="1">
    <citation type="submission" date="2011-08" db="EMBL/GenBank/DDBJ databases">
        <title>The draft genome of Latimeria chalumnae.</title>
        <authorList>
            <person name="Di Palma F."/>
            <person name="Alfoldi J."/>
            <person name="Johnson J."/>
            <person name="Berlin A."/>
            <person name="Gnerre S."/>
            <person name="Jaffe D."/>
            <person name="MacCallum I."/>
            <person name="Young S."/>
            <person name="Walker B.J."/>
            <person name="Lander E."/>
            <person name="Lindblad-Toh K."/>
        </authorList>
    </citation>
    <scope>NUCLEOTIDE SEQUENCE [LARGE SCALE GENOMIC DNA]</scope>
    <source>
        <strain evidence="5">Wild caught</strain>
    </source>
</reference>
<feature type="coiled-coil region" evidence="2">
    <location>
        <begin position="200"/>
        <end position="227"/>
    </location>
</feature>
<dbReference type="HOGENOM" id="CLU_1125473_0_0_1"/>
<dbReference type="Proteomes" id="UP000008672">
    <property type="component" value="Unassembled WGS sequence"/>
</dbReference>
<dbReference type="Ensembl" id="ENSLACT00000008741.1">
    <property type="protein sequence ID" value="ENSLACP00000008673.1"/>
    <property type="gene ID" value="ENSLACG00000007667.1"/>
</dbReference>
<evidence type="ECO:0000256" key="2">
    <source>
        <dbReference type="SAM" id="Coils"/>
    </source>
</evidence>
<dbReference type="PANTHER" id="PTHR14096:SF28">
    <property type="entry name" value="APOLIPOPROTEIN L, 1-RELATED"/>
    <property type="match status" value="1"/>
</dbReference>
<dbReference type="PANTHER" id="PTHR14096">
    <property type="entry name" value="APOLIPOPROTEIN L"/>
    <property type="match status" value="1"/>
</dbReference>
<name>H3AGA2_LATCH</name>
<accession>H3AGA2</accession>
<keyword evidence="2" id="KW-0175">Coiled coil</keyword>
<dbReference type="GO" id="GO:0042157">
    <property type="term" value="P:lipoprotein metabolic process"/>
    <property type="evidence" value="ECO:0007669"/>
    <property type="project" value="InterPro"/>
</dbReference>
<dbReference type="Bgee" id="ENSLACG00000007667">
    <property type="expression patterns" value="Expressed in muscle tissue and 4 other cell types or tissues"/>
</dbReference>
<dbReference type="GO" id="GO:0008289">
    <property type="term" value="F:lipid binding"/>
    <property type="evidence" value="ECO:0007669"/>
    <property type="project" value="InterPro"/>
</dbReference>
<dbReference type="GO" id="GO:0016020">
    <property type="term" value="C:membrane"/>
    <property type="evidence" value="ECO:0007669"/>
    <property type="project" value="TreeGrafter"/>
</dbReference>
<keyword evidence="3" id="KW-0812">Transmembrane</keyword>
<dbReference type="GO" id="GO:0006869">
    <property type="term" value="P:lipid transport"/>
    <property type="evidence" value="ECO:0007669"/>
    <property type="project" value="InterPro"/>
</dbReference>
<evidence type="ECO:0000313" key="5">
    <source>
        <dbReference type="Proteomes" id="UP000008672"/>
    </source>
</evidence>
<dbReference type="OMA" id="SHRENVN"/>
<dbReference type="AlphaFoldDB" id="H3AGA2"/>
<evidence type="ECO:0000256" key="1">
    <source>
        <dbReference type="ARBA" id="ARBA00010090"/>
    </source>
</evidence>
<sequence length="232" mass="25182">KETIQKLRELAEEIQSHRENVNIAQVSGASVGIVGGGLAIAGLILAPFTVGVSLGLTAAGVATGAAGGLTSWGANLVEGGILKDRQQQIQEVLKREWKMQEVTEQILNKMIEMLKMCLKFKDIIQQVNNLKGKESVFATINNISSVANLSRVLARRGTRTVVQGARIFGIALSAVFILVDVITIAETAIDLSNGSPSQVVENLKVIADELETEMEKMEYCVKRFKQLAEEYK</sequence>
<protein>
    <submittedName>
        <fullName evidence="4">Uncharacterized protein</fullName>
    </submittedName>
</protein>